<keyword evidence="4 14" id="KW-1003">Cell membrane</keyword>
<dbReference type="AlphaFoldDB" id="A0A109W2Q2"/>
<evidence type="ECO:0000256" key="5">
    <source>
        <dbReference type="ARBA" id="ARBA00022547"/>
    </source>
</evidence>
<gene>
    <name evidence="14" type="primary">atpF</name>
    <name evidence="16" type="ORF">AXF14_07690</name>
</gene>
<keyword evidence="17" id="KW-1185">Reference proteome</keyword>
<dbReference type="GO" id="GO:0045259">
    <property type="term" value="C:proton-transporting ATP synthase complex"/>
    <property type="evidence" value="ECO:0007669"/>
    <property type="project" value="UniProtKB-KW"/>
</dbReference>
<dbReference type="PANTHER" id="PTHR33445:SF1">
    <property type="entry name" value="ATP SYNTHASE SUBUNIT B"/>
    <property type="match status" value="1"/>
</dbReference>
<evidence type="ECO:0000256" key="8">
    <source>
        <dbReference type="ARBA" id="ARBA00022989"/>
    </source>
</evidence>
<dbReference type="STRING" id="111015.AXF14_07690"/>
<dbReference type="GO" id="GO:0005886">
    <property type="term" value="C:plasma membrane"/>
    <property type="evidence" value="ECO:0007669"/>
    <property type="project" value="UniProtKB-SubCell"/>
</dbReference>
<evidence type="ECO:0000313" key="17">
    <source>
        <dbReference type="Proteomes" id="UP000065220"/>
    </source>
</evidence>
<accession>A0A109W2Q2</accession>
<reference evidence="17" key="1">
    <citation type="submission" date="2016-02" db="EMBL/GenBank/DDBJ databases">
        <authorList>
            <person name="Holder M.E."/>
            <person name="Ajami N.J."/>
            <person name="Petrosino J.F."/>
        </authorList>
    </citation>
    <scope>NUCLEOTIDE SEQUENCE [LARGE SCALE GENOMIC DNA]</scope>
    <source>
        <strain evidence="17">CCUG 36733</strain>
    </source>
</reference>
<keyword evidence="11 14" id="KW-0066">ATP synthesis</keyword>
<evidence type="ECO:0000256" key="12">
    <source>
        <dbReference type="ARBA" id="ARBA00025198"/>
    </source>
</evidence>
<name>A0A109W2Q2_ACTRD</name>
<keyword evidence="7 14" id="KW-0375">Hydrogen ion transport</keyword>
<comment type="function">
    <text evidence="12 14">F(1)F(0) ATP synthase produces ATP from ADP in the presence of a proton or sodium gradient. F-type ATPases consist of two structural domains, F(1) containing the extramembraneous catalytic core and F(0) containing the membrane proton channel, linked together by a central stalk and a peripheral stalk. During catalysis, ATP synthesis in the catalytic domain of F(1) is coupled via a rotary mechanism of the central stalk subunits to proton translocation.</text>
</comment>
<keyword evidence="9 14" id="KW-0406">Ion transport</keyword>
<proteinExistence type="inferred from homology"/>
<sequence>MLSTMMIAAEGHESPSVMLPAWPDLIWGTVCFIIIAIAVGKALPRFAKVLDERSARISEGLALADKAKSDQKHAEIEAAQLVEAARREAAQIREQAQSEAKAIVAQARTEAAGEAGKAMDAAQRQIKADKQAAQISLRNDVGLLATSLAEKVVGEHLSDSAASSRVIDRFLDELEQAPVDASAVASSEGAR</sequence>
<dbReference type="InterPro" id="IPR050059">
    <property type="entry name" value="ATP_synthase_B_chain"/>
</dbReference>
<feature type="transmembrane region" description="Helical" evidence="14">
    <location>
        <begin position="25"/>
        <end position="43"/>
    </location>
</feature>
<evidence type="ECO:0000256" key="11">
    <source>
        <dbReference type="ARBA" id="ARBA00023310"/>
    </source>
</evidence>
<evidence type="ECO:0000256" key="3">
    <source>
        <dbReference type="ARBA" id="ARBA00022448"/>
    </source>
</evidence>
<dbReference type="SUPFAM" id="SSF81573">
    <property type="entry name" value="F1F0 ATP synthase subunit B, membrane domain"/>
    <property type="match status" value="1"/>
</dbReference>
<dbReference type="EMBL" id="CP014228">
    <property type="protein sequence ID" value="AMD87485.1"/>
    <property type="molecule type" value="Genomic_DNA"/>
</dbReference>
<dbReference type="CDD" id="cd06503">
    <property type="entry name" value="ATP-synt_Fo_b"/>
    <property type="match status" value="1"/>
</dbReference>
<evidence type="ECO:0000256" key="1">
    <source>
        <dbReference type="ARBA" id="ARBA00004162"/>
    </source>
</evidence>
<dbReference type="PANTHER" id="PTHR33445">
    <property type="entry name" value="ATP SYNTHASE SUBUNIT B', CHLOROPLASTIC"/>
    <property type="match status" value="1"/>
</dbReference>
<evidence type="ECO:0000256" key="2">
    <source>
        <dbReference type="ARBA" id="ARBA00005513"/>
    </source>
</evidence>
<keyword evidence="5 14" id="KW-0138">CF(0)</keyword>
<evidence type="ECO:0000256" key="4">
    <source>
        <dbReference type="ARBA" id="ARBA00022475"/>
    </source>
</evidence>
<comment type="subcellular location">
    <subcellularLocation>
        <location evidence="1 14">Cell membrane</location>
        <topology evidence="1 14">Single-pass membrane protein</topology>
    </subcellularLocation>
</comment>
<keyword evidence="6 14" id="KW-0812">Transmembrane</keyword>
<evidence type="ECO:0000256" key="15">
    <source>
        <dbReference type="RuleBase" id="RU003848"/>
    </source>
</evidence>
<evidence type="ECO:0000256" key="7">
    <source>
        <dbReference type="ARBA" id="ARBA00022781"/>
    </source>
</evidence>
<evidence type="ECO:0000256" key="9">
    <source>
        <dbReference type="ARBA" id="ARBA00023065"/>
    </source>
</evidence>
<protein>
    <recommendedName>
        <fullName evidence="14">ATP synthase subunit b</fullName>
    </recommendedName>
    <alternativeName>
        <fullName evidence="14">ATP synthase F(0) sector subunit b</fullName>
    </alternativeName>
    <alternativeName>
        <fullName evidence="14">ATPase subunit I</fullName>
    </alternativeName>
    <alternativeName>
        <fullName evidence="14">F-type ATPase subunit b</fullName>
        <shortName evidence="14">F-ATPase subunit b</shortName>
    </alternativeName>
</protein>
<evidence type="ECO:0000256" key="13">
    <source>
        <dbReference type="ARBA" id="ARBA00025830"/>
    </source>
</evidence>
<organism evidence="16 17">
    <name type="scientific">Actinomyces radicidentis</name>
    <dbReference type="NCBI Taxonomy" id="111015"/>
    <lineage>
        <taxon>Bacteria</taxon>
        <taxon>Bacillati</taxon>
        <taxon>Actinomycetota</taxon>
        <taxon>Actinomycetes</taxon>
        <taxon>Actinomycetales</taxon>
        <taxon>Actinomycetaceae</taxon>
        <taxon>Actinomyces</taxon>
    </lineage>
</organism>
<dbReference type="OrthoDB" id="5243563at2"/>
<comment type="function">
    <text evidence="14">Component of the F(0) channel, it forms part of the peripheral stalk, linking F(1) to F(0).</text>
</comment>
<dbReference type="Proteomes" id="UP000065220">
    <property type="component" value="Chromosome"/>
</dbReference>
<dbReference type="NCBIfam" id="TIGR01144">
    <property type="entry name" value="ATP_synt_b"/>
    <property type="match status" value="1"/>
</dbReference>
<comment type="subunit">
    <text evidence="13 14">F-type ATPases have 2 components, F(1) - the catalytic core - and F(0) - the membrane proton channel. F(1) has five subunits: alpha(3), beta(3), gamma(1), delta(1), epsilon(1). F(0) has three main subunits: a(1), b(2) and c(10-14). The alpha and beta chains form an alternating ring which encloses part of the gamma chain. F(1) is attached to F(0) by a central stalk formed by the gamma and epsilon chains, while a peripheral stalk is formed by the delta and b chains.</text>
</comment>
<evidence type="ECO:0000313" key="16">
    <source>
        <dbReference type="EMBL" id="AMD87485.1"/>
    </source>
</evidence>
<dbReference type="GO" id="GO:0046961">
    <property type="term" value="F:proton-transporting ATPase activity, rotational mechanism"/>
    <property type="evidence" value="ECO:0007669"/>
    <property type="project" value="TreeGrafter"/>
</dbReference>
<dbReference type="Pfam" id="PF00430">
    <property type="entry name" value="ATP-synt_B"/>
    <property type="match status" value="1"/>
</dbReference>
<dbReference type="Gene3D" id="6.10.250.1580">
    <property type="match status" value="1"/>
</dbReference>
<keyword evidence="10 14" id="KW-0472">Membrane</keyword>
<evidence type="ECO:0000256" key="14">
    <source>
        <dbReference type="HAMAP-Rule" id="MF_01398"/>
    </source>
</evidence>
<evidence type="ECO:0000256" key="6">
    <source>
        <dbReference type="ARBA" id="ARBA00022692"/>
    </source>
</evidence>
<keyword evidence="8 14" id="KW-1133">Transmembrane helix</keyword>
<comment type="similarity">
    <text evidence="2 14 15">Belongs to the ATPase B chain family.</text>
</comment>
<dbReference type="InterPro" id="IPR028987">
    <property type="entry name" value="ATP_synth_B-like_membr_sf"/>
</dbReference>
<dbReference type="NCBIfam" id="NF004412">
    <property type="entry name" value="PRK05759.1-3"/>
    <property type="match status" value="1"/>
</dbReference>
<evidence type="ECO:0000256" key="10">
    <source>
        <dbReference type="ARBA" id="ARBA00023136"/>
    </source>
</evidence>
<dbReference type="InterPro" id="IPR005864">
    <property type="entry name" value="ATP_synth_F0_bsu_bac"/>
</dbReference>
<dbReference type="InterPro" id="IPR002146">
    <property type="entry name" value="ATP_synth_b/b'su_bac/chlpt"/>
</dbReference>
<dbReference type="KEGG" id="ard:AXF14_07690"/>
<dbReference type="GO" id="GO:0046933">
    <property type="term" value="F:proton-transporting ATP synthase activity, rotational mechanism"/>
    <property type="evidence" value="ECO:0007669"/>
    <property type="project" value="UniProtKB-UniRule"/>
</dbReference>
<keyword evidence="3 14" id="KW-0813">Transport</keyword>
<dbReference type="HAMAP" id="MF_01398">
    <property type="entry name" value="ATP_synth_b_bprime"/>
    <property type="match status" value="1"/>
</dbReference>